<comment type="caution">
    <text evidence="1">The sequence shown here is derived from an EMBL/GenBank/DDBJ whole genome shotgun (WGS) entry which is preliminary data.</text>
</comment>
<name>A0ABT6CD41_9SPHN</name>
<dbReference type="EMBL" id="JAROCY010000001">
    <property type="protein sequence ID" value="MDF8331859.1"/>
    <property type="molecule type" value="Genomic_DNA"/>
</dbReference>
<accession>A0ABT6CD41</accession>
<protein>
    <submittedName>
        <fullName evidence="1">Pilus assembly protein</fullName>
    </submittedName>
</protein>
<evidence type="ECO:0000313" key="2">
    <source>
        <dbReference type="Proteomes" id="UP001222770"/>
    </source>
</evidence>
<keyword evidence="2" id="KW-1185">Reference proteome</keyword>
<dbReference type="Proteomes" id="UP001222770">
    <property type="component" value="Unassembled WGS sequence"/>
</dbReference>
<reference evidence="1 2" key="1">
    <citation type="submission" date="2023-03" db="EMBL/GenBank/DDBJ databases">
        <title>Novosphingobium cyanobacteriorum sp. nov., isolated from a eutrophic reservoir during the Microcystis bloom period.</title>
        <authorList>
            <person name="Kang M."/>
            <person name="Le V."/>
            <person name="Ko S.-R."/>
            <person name="Lee S.-A."/>
            <person name="Ahn C.-Y."/>
        </authorList>
    </citation>
    <scope>NUCLEOTIDE SEQUENCE [LARGE SCALE GENOMIC DNA]</scope>
    <source>
        <strain evidence="1 2">HBC54</strain>
    </source>
</reference>
<evidence type="ECO:0000313" key="1">
    <source>
        <dbReference type="EMBL" id="MDF8331859.1"/>
    </source>
</evidence>
<gene>
    <name evidence="1" type="ORF">POM99_01475</name>
</gene>
<proteinExistence type="predicted"/>
<organism evidence="1 2">
    <name type="scientific">Novosphingobium cyanobacteriorum</name>
    <dbReference type="NCBI Taxonomy" id="3024215"/>
    <lineage>
        <taxon>Bacteria</taxon>
        <taxon>Pseudomonadati</taxon>
        <taxon>Pseudomonadota</taxon>
        <taxon>Alphaproteobacteria</taxon>
        <taxon>Sphingomonadales</taxon>
        <taxon>Sphingomonadaceae</taxon>
        <taxon>Novosphingobium</taxon>
    </lineage>
</organism>
<dbReference type="RefSeq" id="WP_277274969.1">
    <property type="nucleotide sequence ID" value="NZ_JAROCY010000001.1"/>
</dbReference>
<sequence>MKGLLTCRSGVAMTEFALALPVLLTAGMWGTEVVNFTVTNMRISQLAMQIADNGSRIGDQSVLVDRKVYESDIDDVLQGAAIQAGHLDLYTHGRVIVSSLEAVPGTAGQQYIHWQRCRGAKHFSSSYGGEGKGLDGSLAGMGPLGEEVKASAGDAVIFVEISYDYQPLIANVFTGSNAARTIHTTAAFNVRDDRDLAQIFQRNAASPDPVAKCDVFNA</sequence>